<protein>
    <submittedName>
        <fullName evidence="1">Uncharacterized protein</fullName>
    </submittedName>
</protein>
<organism evidence="1">
    <name type="scientific">marine metagenome</name>
    <dbReference type="NCBI Taxonomy" id="408172"/>
    <lineage>
        <taxon>unclassified sequences</taxon>
        <taxon>metagenomes</taxon>
        <taxon>ecological metagenomes</taxon>
    </lineage>
</organism>
<reference evidence="1" key="1">
    <citation type="submission" date="2018-05" db="EMBL/GenBank/DDBJ databases">
        <authorList>
            <person name="Lanie J.A."/>
            <person name="Ng W.-L."/>
            <person name="Kazmierczak K.M."/>
            <person name="Andrzejewski T.M."/>
            <person name="Davidsen T.M."/>
            <person name="Wayne K.J."/>
            <person name="Tettelin H."/>
            <person name="Glass J.I."/>
            <person name="Rusch D."/>
            <person name="Podicherti R."/>
            <person name="Tsui H.-C.T."/>
            <person name="Winkler M.E."/>
        </authorList>
    </citation>
    <scope>NUCLEOTIDE SEQUENCE</scope>
</reference>
<sequence length="109" mass="12641">MKKIVINKCFGGFGLSHEALRELQKLDDNLVVTDDTAMLHRETLWLNEDKINRYDRDNLNLVAVVEKLGDQANDSHAELKVIEIPDDVEYTIEEYDGVEWVAEVHRTWS</sequence>
<accession>A0A383E0T7</accession>
<dbReference type="AlphaFoldDB" id="A0A383E0T7"/>
<evidence type="ECO:0000313" key="1">
    <source>
        <dbReference type="EMBL" id="SVE50437.1"/>
    </source>
</evidence>
<name>A0A383E0T7_9ZZZZ</name>
<gene>
    <name evidence="1" type="ORF">METZ01_LOCUS503291</name>
</gene>
<proteinExistence type="predicted"/>
<dbReference type="EMBL" id="UINC01221904">
    <property type="protein sequence ID" value="SVE50437.1"/>
    <property type="molecule type" value="Genomic_DNA"/>
</dbReference>